<dbReference type="SUPFAM" id="SSF56935">
    <property type="entry name" value="Porins"/>
    <property type="match status" value="1"/>
</dbReference>
<dbReference type="STRING" id="265072.Mfla_0095"/>
<keyword evidence="9 10" id="KW-0998">Cell outer membrane</keyword>
<dbReference type="Gene3D" id="2.40.170.20">
    <property type="entry name" value="TonB-dependent receptor, beta-barrel domain"/>
    <property type="match status" value="1"/>
</dbReference>
<organism evidence="15 16">
    <name type="scientific">Methylobacillus flagellatus (strain ATCC 51484 / DSM 6875 / VKM B-1610 / KT)</name>
    <dbReference type="NCBI Taxonomy" id="265072"/>
    <lineage>
        <taxon>Bacteria</taxon>
        <taxon>Pseudomonadati</taxon>
        <taxon>Pseudomonadota</taxon>
        <taxon>Betaproteobacteria</taxon>
        <taxon>Nitrosomonadales</taxon>
        <taxon>Methylophilaceae</taxon>
        <taxon>Methylobacillus</taxon>
    </lineage>
</organism>
<reference evidence="15 16" key="1">
    <citation type="submission" date="2006-03" db="EMBL/GenBank/DDBJ databases">
        <title>Complete sequence of Methylobacillus flagellatus KT.</title>
        <authorList>
            <consortium name="US DOE Joint Genome Institute"/>
            <person name="Copeland A."/>
            <person name="Lucas S."/>
            <person name="Lapidus A."/>
            <person name="Barry K."/>
            <person name="Detter J.C."/>
            <person name="Glavina del Rio T."/>
            <person name="Hammon N."/>
            <person name="Israni S."/>
            <person name="Dalin E."/>
            <person name="Tice H."/>
            <person name="Pitluck S."/>
            <person name="Brettin T."/>
            <person name="Bruce D."/>
            <person name="Han C."/>
            <person name="Tapia R."/>
            <person name="Saunders E."/>
            <person name="Gilna P."/>
            <person name="Schmutz J."/>
            <person name="Larimer F."/>
            <person name="Land M."/>
            <person name="Kyrpides N."/>
            <person name="Anderson I."/>
            <person name="Richardson P."/>
        </authorList>
    </citation>
    <scope>NUCLEOTIDE SEQUENCE [LARGE SCALE GENOMIC DNA]</scope>
    <source>
        <strain evidence="16">KT / ATCC 51484 / DSM 6875</strain>
    </source>
</reference>
<evidence type="ECO:0000256" key="10">
    <source>
        <dbReference type="PROSITE-ProRule" id="PRU01360"/>
    </source>
</evidence>
<evidence type="ECO:0000256" key="12">
    <source>
        <dbReference type="SAM" id="Phobius"/>
    </source>
</evidence>
<feature type="domain" description="TonB-dependent receptor plug" evidence="14">
    <location>
        <begin position="125"/>
        <end position="228"/>
    </location>
</feature>
<evidence type="ECO:0000313" key="15">
    <source>
        <dbReference type="EMBL" id="ABE48366.1"/>
    </source>
</evidence>
<dbReference type="KEGG" id="mfa:Mfla_0095"/>
<dbReference type="Proteomes" id="UP000002440">
    <property type="component" value="Chromosome"/>
</dbReference>
<dbReference type="EMBL" id="CP000284">
    <property type="protein sequence ID" value="ABE48366.1"/>
    <property type="molecule type" value="Genomic_DNA"/>
</dbReference>
<name>Q1GXG3_METFK</name>
<keyword evidence="8 15" id="KW-0675">Receptor</keyword>
<dbReference type="InterPro" id="IPR000531">
    <property type="entry name" value="Beta-barrel_TonB"/>
</dbReference>
<feature type="domain" description="TonB-dependent receptor-like beta-barrel" evidence="13">
    <location>
        <begin position="345"/>
        <end position="792"/>
    </location>
</feature>
<dbReference type="PANTHER" id="PTHR32552">
    <property type="entry name" value="FERRICHROME IRON RECEPTOR-RELATED"/>
    <property type="match status" value="1"/>
</dbReference>
<evidence type="ECO:0000259" key="14">
    <source>
        <dbReference type="Pfam" id="PF07715"/>
    </source>
</evidence>
<dbReference type="Gene3D" id="2.170.130.10">
    <property type="entry name" value="TonB-dependent receptor, plug domain"/>
    <property type="match status" value="1"/>
</dbReference>
<evidence type="ECO:0000256" key="4">
    <source>
        <dbReference type="ARBA" id="ARBA00022452"/>
    </source>
</evidence>
<protein>
    <submittedName>
        <fullName evidence="15">TonB-dependent siderophore receptor</fullName>
    </submittedName>
</protein>
<accession>Q1GXG3</accession>
<evidence type="ECO:0000256" key="8">
    <source>
        <dbReference type="ARBA" id="ARBA00023170"/>
    </source>
</evidence>
<keyword evidence="3 10" id="KW-0813">Transport</keyword>
<dbReference type="InterPro" id="IPR036942">
    <property type="entry name" value="Beta-barrel_TonB_sf"/>
</dbReference>
<keyword evidence="5 10" id="KW-0812">Transmembrane</keyword>
<keyword evidence="7 10" id="KW-0472">Membrane</keyword>
<evidence type="ECO:0000256" key="6">
    <source>
        <dbReference type="ARBA" id="ARBA00023077"/>
    </source>
</evidence>
<evidence type="ECO:0000256" key="5">
    <source>
        <dbReference type="ARBA" id="ARBA00022692"/>
    </source>
</evidence>
<dbReference type="HOGENOM" id="CLU_008287_9_1_4"/>
<evidence type="ECO:0000256" key="3">
    <source>
        <dbReference type="ARBA" id="ARBA00022448"/>
    </source>
</evidence>
<keyword evidence="16" id="KW-1185">Reference proteome</keyword>
<dbReference type="CDD" id="cd01347">
    <property type="entry name" value="ligand_gated_channel"/>
    <property type="match status" value="1"/>
</dbReference>
<dbReference type="GO" id="GO:0015344">
    <property type="term" value="F:siderophore uptake transmembrane transporter activity"/>
    <property type="evidence" value="ECO:0007669"/>
    <property type="project" value="TreeGrafter"/>
</dbReference>
<dbReference type="GO" id="GO:0015891">
    <property type="term" value="P:siderophore transport"/>
    <property type="evidence" value="ECO:0007669"/>
    <property type="project" value="InterPro"/>
</dbReference>
<evidence type="ECO:0000259" key="13">
    <source>
        <dbReference type="Pfam" id="PF00593"/>
    </source>
</evidence>
<dbReference type="PROSITE" id="PS52016">
    <property type="entry name" value="TONB_DEPENDENT_REC_3"/>
    <property type="match status" value="1"/>
</dbReference>
<dbReference type="InterPro" id="IPR010105">
    <property type="entry name" value="TonB_sidphr_rcpt"/>
</dbReference>
<evidence type="ECO:0000256" key="7">
    <source>
        <dbReference type="ARBA" id="ARBA00023136"/>
    </source>
</evidence>
<evidence type="ECO:0000256" key="9">
    <source>
        <dbReference type="ARBA" id="ARBA00023237"/>
    </source>
</evidence>
<dbReference type="eggNOG" id="COG4774">
    <property type="taxonomic scope" value="Bacteria"/>
</dbReference>
<evidence type="ECO:0000256" key="2">
    <source>
        <dbReference type="ARBA" id="ARBA00009810"/>
    </source>
</evidence>
<dbReference type="Pfam" id="PF00593">
    <property type="entry name" value="TonB_dep_Rec_b-barrel"/>
    <property type="match status" value="1"/>
</dbReference>
<dbReference type="GO" id="GO:0009279">
    <property type="term" value="C:cell outer membrane"/>
    <property type="evidence" value="ECO:0007669"/>
    <property type="project" value="UniProtKB-SubCell"/>
</dbReference>
<gene>
    <name evidence="15" type="ordered locus">Mfla_0095</name>
</gene>
<comment type="similarity">
    <text evidence="2 10 11">Belongs to the TonB-dependent receptor family.</text>
</comment>
<proteinExistence type="inferred from homology"/>
<dbReference type="AlphaFoldDB" id="Q1GXG3"/>
<evidence type="ECO:0000313" key="16">
    <source>
        <dbReference type="Proteomes" id="UP000002440"/>
    </source>
</evidence>
<feature type="transmembrane region" description="Helical" evidence="12">
    <location>
        <begin position="13"/>
        <end position="36"/>
    </location>
</feature>
<sequence>MCKSVCRSSQIDIFCYILVSFNILSFSSLYKIALLFKVRIILYPLKGEKWQYRKLHQAILNCNQTRPLPPLALHYRLYPWPIWPRRKQPANNKKEATLEEVSVRAARENPYKSERLASPKYTQPLRDVPQSVTVIPKEIIRLQNAQTLEEVLYNSPGITFNSGEGAGGVGDGINIRGLSASTYGGSDIFIDGVRDSAMRTRSEMFNIEQVDVVKGSSSAEWGGGLIGGGINMVTKRPHLENDRSVSVGAGTADYKRITADINQVLDEDNGIAFRLNAVRHESGINGRDWINRDRWGIAPSLSFGLGTPTRAILAYEHLDDDGNLDYGVPTWVSGKPSRFNALGGIGNVRIPGFTAPNGGRAELAPGVKWSDYYGFRNLDRDYTRSDRINFRVEHDFSDSLQLTNNFTWNKLHREYIVTTPEGGTLTYRRLLGVASQYENEAFANQTNAIWKFNTGAISHALVGGLEFARESMDKRGGTGVGLDNRATIGDGGVIAYPTGNHLTKLPYDVDYTWGASVETRADTVSYYLIDTIKFTPQWEMNLSYRHDKWKAHSKDTATRESGSSTEDLDSGRIAVIYKPEEHGSIYASYATAKQPRGLASVVNSTSAANLRDAAAPIKSETTEIGTKWDVFNERLALTAAIFNTEVKNPGSDLDLTTGASSVIDGKLRVRGLELGATGAVNDKLSVFAGYTHLNSELVDQRTGNATTGEGGTLTNAPKNSASVFATYEVLPSLSISYGIRYMDKRYIAPGRSGNENSNPELNHEVPSYVVHNLTARYVMNRNIDWQLNIINLFDKHYFRQYNGRGFGIPGEGLGAQLTMNYRF</sequence>
<dbReference type="InterPro" id="IPR037066">
    <property type="entry name" value="Plug_dom_sf"/>
</dbReference>
<evidence type="ECO:0000256" key="1">
    <source>
        <dbReference type="ARBA" id="ARBA00004571"/>
    </source>
</evidence>
<evidence type="ECO:0000256" key="11">
    <source>
        <dbReference type="RuleBase" id="RU003357"/>
    </source>
</evidence>
<dbReference type="NCBIfam" id="TIGR01783">
    <property type="entry name" value="TonB-siderophor"/>
    <property type="match status" value="1"/>
</dbReference>
<dbReference type="Pfam" id="PF07715">
    <property type="entry name" value="Plug"/>
    <property type="match status" value="1"/>
</dbReference>
<keyword evidence="12" id="KW-1133">Transmembrane helix</keyword>
<keyword evidence="4 10" id="KW-1134">Transmembrane beta strand</keyword>
<dbReference type="InterPro" id="IPR039426">
    <property type="entry name" value="TonB-dep_rcpt-like"/>
</dbReference>
<comment type="subcellular location">
    <subcellularLocation>
        <location evidence="1 10">Cell outer membrane</location>
        <topology evidence="1 10">Multi-pass membrane protein</topology>
    </subcellularLocation>
</comment>
<keyword evidence="6 11" id="KW-0798">TonB box</keyword>
<dbReference type="GO" id="GO:0038023">
    <property type="term" value="F:signaling receptor activity"/>
    <property type="evidence" value="ECO:0007669"/>
    <property type="project" value="InterPro"/>
</dbReference>
<dbReference type="InterPro" id="IPR012910">
    <property type="entry name" value="Plug_dom"/>
</dbReference>
<dbReference type="PANTHER" id="PTHR32552:SF83">
    <property type="entry name" value="BLR3904 PROTEIN"/>
    <property type="match status" value="1"/>
</dbReference>